<accession>A0A3N4JBJ1</accession>
<organism evidence="1 2">
    <name type="scientific">Choiromyces venosus 120613-1</name>
    <dbReference type="NCBI Taxonomy" id="1336337"/>
    <lineage>
        <taxon>Eukaryota</taxon>
        <taxon>Fungi</taxon>
        <taxon>Dikarya</taxon>
        <taxon>Ascomycota</taxon>
        <taxon>Pezizomycotina</taxon>
        <taxon>Pezizomycetes</taxon>
        <taxon>Pezizales</taxon>
        <taxon>Tuberaceae</taxon>
        <taxon>Choiromyces</taxon>
    </lineage>
</organism>
<sequence length="348" mass="39333">MEEFTPKPVYPTQCLCPTEEKFVEWVRQEIDSFGGGSTYLDFDIFNIAEDIISGLALEGNIVAFNAVIAWRAKKQEEIIKLVRELVDRDIIPESVAHSPIQLLPISKEAFENRMILIKFVPELLDMFEIPDTKDELQTKFNAPLYWFAIVLARARHEAPFKCELKKVLSALVDMGIAKVPDQWGKEEWISKMTVGTELEGETLYIGMDEVTKYLPKKKPYFGWRLPPYGGSEVSEKPKAETEAGAEAELVVTECSDVAEEFGDLAGEFASYEGGKNEEVSVRRGEGGAGLRALLRDILFITLIVLCLILSRTKKPLPLLHEVEAMVCRARDWTKFFGEEILMLTSRSE</sequence>
<protein>
    <submittedName>
        <fullName evidence="1">Uncharacterized protein</fullName>
    </submittedName>
</protein>
<gene>
    <name evidence="1" type="ORF">L873DRAFT_1703572</name>
</gene>
<evidence type="ECO:0000313" key="2">
    <source>
        <dbReference type="Proteomes" id="UP000276215"/>
    </source>
</evidence>
<dbReference type="EMBL" id="ML120446">
    <property type="protein sequence ID" value="RPA93790.1"/>
    <property type="molecule type" value="Genomic_DNA"/>
</dbReference>
<evidence type="ECO:0000313" key="1">
    <source>
        <dbReference type="EMBL" id="RPA93790.1"/>
    </source>
</evidence>
<keyword evidence="2" id="KW-1185">Reference proteome</keyword>
<dbReference type="Proteomes" id="UP000276215">
    <property type="component" value="Unassembled WGS sequence"/>
</dbReference>
<reference evidence="1 2" key="1">
    <citation type="journal article" date="2018" name="Nat. Ecol. Evol.">
        <title>Pezizomycetes genomes reveal the molecular basis of ectomycorrhizal truffle lifestyle.</title>
        <authorList>
            <person name="Murat C."/>
            <person name="Payen T."/>
            <person name="Noel B."/>
            <person name="Kuo A."/>
            <person name="Morin E."/>
            <person name="Chen J."/>
            <person name="Kohler A."/>
            <person name="Krizsan K."/>
            <person name="Balestrini R."/>
            <person name="Da Silva C."/>
            <person name="Montanini B."/>
            <person name="Hainaut M."/>
            <person name="Levati E."/>
            <person name="Barry K.W."/>
            <person name="Belfiori B."/>
            <person name="Cichocki N."/>
            <person name="Clum A."/>
            <person name="Dockter R.B."/>
            <person name="Fauchery L."/>
            <person name="Guy J."/>
            <person name="Iotti M."/>
            <person name="Le Tacon F."/>
            <person name="Lindquist E.A."/>
            <person name="Lipzen A."/>
            <person name="Malagnac F."/>
            <person name="Mello A."/>
            <person name="Molinier V."/>
            <person name="Miyauchi S."/>
            <person name="Poulain J."/>
            <person name="Riccioni C."/>
            <person name="Rubini A."/>
            <person name="Sitrit Y."/>
            <person name="Splivallo R."/>
            <person name="Traeger S."/>
            <person name="Wang M."/>
            <person name="Zifcakova L."/>
            <person name="Wipf D."/>
            <person name="Zambonelli A."/>
            <person name="Paolocci F."/>
            <person name="Nowrousian M."/>
            <person name="Ottonello S."/>
            <person name="Baldrian P."/>
            <person name="Spatafora J.W."/>
            <person name="Henrissat B."/>
            <person name="Nagy L.G."/>
            <person name="Aury J.M."/>
            <person name="Wincker P."/>
            <person name="Grigoriev I.V."/>
            <person name="Bonfante P."/>
            <person name="Martin F.M."/>
        </authorList>
    </citation>
    <scope>NUCLEOTIDE SEQUENCE [LARGE SCALE GENOMIC DNA]</scope>
    <source>
        <strain evidence="1 2">120613-1</strain>
    </source>
</reference>
<dbReference type="AlphaFoldDB" id="A0A3N4JBJ1"/>
<proteinExistence type="predicted"/>
<dbReference type="OrthoDB" id="5347707at2759"/>
<name>A0A3N4JBJ1_9PEZI</name>